<evidence type="ECO:0000259" key="2">
    <source>
        <dbReference type="Pfam" id="PF02625"/>
    </source>
</evidence>
<dbReference type="Pfam" id="PF02625">
    <property type="entry name" value="XdhC_CoxI"/>
    <property type="match status" value="1"/>
</dbReference>
<comment type="caution">
    <text evidence="3">The sequence shown here is derived from an EMBL/GenBank/DDBJ whole genome shotgun (WGS) entry which is preliminary data.</text>
</comment>
<proteinExistence type="predicted"/>
<protein>
    <recommendedName>
        <fullName evidence="2">XdhC- CoxI domain-containing protein</fullName>
    </recommendedName>
</protein>
<dbReference type="InterPro" id="IPR003777">
    <property type="entry name" value="XdhC_CoxI"/>
</dbReference>
<sequence>MVRVSGSAPLPTGTSLAVDADGNVIGSVSGGCVEGAVHELRRQVLKSGEPPMRERFGYSDEDAFAVGLACGGELDVLVQRIHPAGRPPPATALGGVVSGRPVAVAQIVDGPAELLGRALSVTSEDYAHAGAAGRERREGTVAAQALALLRAGRTGRAEVGGDAATCPERLSVPSPCATPARSSAS</sequence>
<dbReference type="InterPro" id="IPR052698">
    <property type="entry name" value="MoCofactor_Util/Proc"/>
</dbReference>
<dbReference type="PROSITE" id="PS51257">
    <property type="entry name" value="PROKAR_LIPOPROTEIN"/>
    <property type="match status" value="1"/>
</dbReference>
<gene>
    <name evidence="3" type="ORF">GCM10023220_27880</name>
</gene>
<feature type="domain" description="XdhC- CoxI" evidence="2">
    <location>
        <begin position="2"/>
        <end position="56"/>
    </location>
</feature>
<accession>A0ABP9BP56</accession>
<organism evidence="3 4">
    <name type="scientific">Streptomyces ziwulingensis</name>
    <dbReference type="NCBI Taxonomy" id="1045501"/>
    <lineage>
        <taxon>Bacteria</taxon>
        <taxon>Bacillati</taxon>
        <taxon>Actinomycetota</taxon>
        <taxon>Actinomycetes</taxon>
        <taxon>Kitasatosporales</taxon>
        <taxon>Streptomycetaceae</taxon>
        <taxon>Streptomyces</taxon>
    </lineage>
</organism>
<dbReference type="EMBL" id="BAABIG010000024">
    <property type="protein sequence ID" value="GAA4798490.1"/>
    <property type="molecule type" value="Genomic_DNA"/>
</dbReference>
<feature type="region of interest" description="Disordered" evidence="1">
    <location>
        <begin position="157"/>
        <end position="185"/>
    </location>
</feature>
<name>A0ABP9BP56_9ACTN</name>
<evidence type="ECO:0000256" key="1">
    <source>
        <dbReference type="SAM" id="MobiDB-lite"/>
    </source>
</evidence>
<dbReference type="PANTHER" id="PTHR30388">
    <property type="entry name" value="ALDEHYDE OXIDOREDUCTASE MOLYBDENUM COFACTOR ASSEMBLY PROTEIN"/>
    <property type="match status" value="1"/>
</dbReference>
<dbReference type="PANTHER" id="PTHR30388:SF4">
    <property type="entry name" value="MOLYBDENUM COFACTOR INSERTION CHAPERONE PAOD"/>
    <property type="match status" value="1"/>
</dbReference>
<dbReference type="Proteomes" id="UP001501265">
    <property type="component" value="Unassembled WGS sequence"/>
</dbReference>
<evidence type="ECO:0000313" key="4">
    <source>
        <dbReference type="Proteomes" id="UP001501265"/>
    </source>
</evidence>
<evidence type="ECO:0000313" key="3">
    <source>
        <dbReference type="EMBL" id="GAA4798490.1"/>
    </source>
</evidence>
<reference evidence="4" key="1">
    <citation type="journal article" date="2019" name="Int. J. Syst. Evol. Microbiol.">
        <title>The Global Catalogue of Microorganisms (GCM) 10K type strain sequencing project: providing services to taxonomists for standard genome sequencing and annotation.</title>
        <authorList>
            <consortium name="The Broad Institute Genomics Platform"/>
            <consortium name="The Broad Institute Genome Sequencing Center for Infectious Disease"/>
            <person name="Wu L."/>
            <person name="Ma J."/>
        </authorList>
    </citation>
    <scope>NUCLEOTIDE SEQUENCE [LARGE SCALE GENOMIC DNA]</scope>
    <source>
        <strain evidence="4">JCM 18081</strain>
    </source>
</reference>
<keyword evidence="4" id="KW-1185">Reference proteome</keyword>